<reference evidence="1 2" key="1">
    <citation type="submission" date="2019-09" db="EMBL/GenBank/DDBJ databases">
        <title>Prevotella A2879 sp. nov., isolated from an abscess of a patient.</title>
        <authorList>
            <person name="Buhl M."/>
            <person name="Oberhettinger P."/>
        </authorList>
    </citation>
    <scope>NUCLEOTIDE SEQUENCE [LARGE SCALE GENOMIC DNA]</scope>
    <source>
        <strain evidence="1 2">A2879</strain>
    </source>
</reference>
<protein>
    <submittedName>
        <fullName evidence="1">Uncharacterized protein</fullName>
    </submittedName>
</protein>
<dbReference type="AlphaFoldDB" id="A0A7C9LS33"/>
<evidence type="ECO:0000313" key="2">
    <source>
        <dbReference type="Proteomes" id="UP000482295"/>
    </source>
</evidence>
<dbReference type="Proteomes" id="UP000482295">
    <property type="component" value="Unassembled WGS sequence"/>
</dbReference>
<sequence length="312" mass="36352">MLKYRFYATLLDRFQTYLDTQAEDYFYQDEEGKWHKNYSETEDTLHFSQEEVDALLKQELLDAINRVPHEPSEAASKGTAFNEVIDCIIHNRGSENDNVIIKTITSGTDLFNARNRNHVRIANKLDGIIPIIPEHDLPHCEALCKKAISTFIYAACDCFEFLFDIPFCKSVAEYFKGSLSQVFTSATIDTKFGEVELYGYIDELRENKVYDLKTTSRYEFGKYAKYWQRHAYPYTLIESGMCTEINSFEFTAYTLKGGTSRTPLITGVQYPEVYQYDHEQSKVLLKEICERFCEFLEDNRSSITNKKIFNEE</sequence>
<gene>
    <name evidence="1" type="ORF">F0475_02435</name>
</gene>
<name>A0A7C9LS33_9BACT</name>
<dbReference type="RefSeq" id="WP_155715234.1">
    <property type="nucleotide sequence ID" value="NZ_VVIQ01000002.1"/>
</dbReference>
<evidence type="ECO:0000313" key="1">
    <source>
        <dbReference type="EMBL" id="MUL27199.1"/>
    </source>
</evidence>
<proteinExistence type="predicted"/>
<accession>A0A7C9LS33</accession>
<dbReference type="EMBL" id="VVIQ01000002">
    <property type="protein sequence ID" value="MUL27199.1"/>
    <property type="molecule type" value="Genomic_DNA"/>
</dbReference>
<keyword evidence="2" id="KW-1185">Reference proteome</keyword>
<organism evidence="1 2">
    <name type="scientific">Prevotella vespertina</name>
    <dbReference type="NCBI Taxonomy" id="2608404"/>
    <lineage>
        <taxon>Bacteria</taxon>
        <taxon>Pseudomonadati</taxon>
        <taxon>Bacteroidota</taxon>
        <taxon>Bacteroidia</taxon>
        <taxon>Bacteroidales</taxon>
        <taxon>Prevotellaceae</taxon>
        <taxon>Prevotella</taxon>
    </lineage>
</organism>
<comment type="caution">
    <text evidence="1">The sequence shown here is derived from an EMBL/GenBank/DDBJ whole genome shotgun (WGS) entry which is preliminary data.</text>
</comment>